<reference evidence="1" key="1">
    <citation type="submission" date="2019-10" db="EMBL/GenBank/DDBJ databases">
        <authorList>
            <consortium name="DOE Joint Genome Institute"/>
            <person name="Kuo A."/>
            <person name="Miyauchi S."/>
            <person name="Kiss E."/>
            <person name="Drula E."/>
            <person name="Kohler A."/>
            <person name="Sanchez-Garcia M."/>
            <person name="Andreopoulos B."/>
            <person name="Barry K.W."/>
            <person name="Bonito G."/>
            <person name="Buee M."/>
            <person name="Carver A."/>
            <person name="Chen C."/>
            <person name="Cichocki N."/>
            <person name="Clum A."/>
            <person name="Culley D."/>
            <person name="Crous P.W."/>
            <person name="Fauchery L."/>
            <person name="Girlanda M."/>
            <person name="Hayes R."/>
            <person name="Keri Z."/>
            <person name="Labutti K."/>
            <person name="Lipzen A."/>
            <person name="Lombard V."/>
            <person name="Magnuson J."/>
            <person name="Maillard F."/>
            <person name="Morin E."/>
            <person name="Murat C."/>
            <person name="Nolan M."/>
            <person name="Ohm R."/>
            <person name="Pangilinan J."/>
            <person name="Pereira M."/>
            <person name="Perotto S."/>
            <person name="Peter M."/>
            <person name="Riley R."/>
            <person name="Sitrit Y."/>
            <person name="Stielow B."/>
            <person name="Szollosi G."/>
            <person name="Zifcakova L."/>
            <person name="Stursova M."/>
            <person name="Spatafora J.W."/>
            <person name="Tedersoo L."/>
            <person name="Vaario L.-M."/>
            <person name="Yamada A."/>
            <person name="Yan M."/>
            <person name="Wang P."/>
            <person name="Xu J."/>
            <person name="Bruns T."/>
            <person name="Baldrian P."/>
            <person name="Vilgalys R."/>
            <person name="Henrissat B."/>
            <person name="Grigoriev I.V."/>
            <person name="Hibbett D."/>
            <person name="Nagy L.G."/>
            <person name="Martin F.M."/>
        </authorList>
    </citation>
    <scope>NUCLEOTIDE SEQUENCE</scope>
    <source>
        <strain evidence="1">P2</strain>
    </source>
</reference>
<name>A0ACB6Z307_THEGA</name>
<sequence length="425" mass="47991">MEMFVEFKHGNSADPFATEDTFFPKLFNNTCANRGQIVLYSTRQQAYQFRTSIFTVGIFGNAARLFRWDRTGCQVTVPVDFSTDKGNRQLTEFFLRLDLMADDPEARGWDPTVEDATAEEVKDFSEAVKMVCEGRPEPERRRAGGRRKEVEGTKKVADPMLCRLVESVGDPSEYPRRKVSILDGKVRRDYIVGRPTSVLKAPTGRATRRIYEASDELESFFFVILYEAVHWVSHNKPERLNIKFIFDDVRVHDDGRQTGGLGKQDMYTMDADVILQNLKFYKSPPFTDLIRGLFRLFQSLAIANYDKKLGRDPQPQDAANVDKLKNCKAIIQLMKNAVERADWPEVCDKAAKDNYPRKGEVDKEDRVGLANLKVTTNTPEVPVPGVPAVGAPLPASAGTSRASKRGREEDDGYTTPTKRSKVEAV</sequence>
<proteinExistence type="predicted"/>
<organism evidence="1 2">
    <name type="scientific">Thelephora ganbajun</name>
    <name type="common">Ganba fungus</name>
    <dbReference type="NCBI Taxonomy" id="370292"/>
    <lineage>
        <taxon>Eukaryota</taxon>
        <taxon>Fungi</taxon>
        <taxon>Dikarya</taxon>
        <taxon>Basidiomycota</taxon>
        <taxon>Agaricomycotina</taxon>
        <taxon>Agaricomycetes</taxon>
        <taxon>Thelephorales</taxon>
        <taxon>Thelephoraceae</taxon>
        <taxon>Thelephora</taxon>
    </lineage>
</organism>
<keyword evidence="2" id="KW-1185">Reference proteome</keyword>
<accession>A0ACB6Z307</accession>
<gene>
    <name evidence="1" type="ORF">BDM02DRAFT_3263846</name>
</gene>
<dbReference type="Proteomes" id="UP000886501">
    <property type="component" value="Unassembled WGS sequence"/>
</dbReference>
<evidence type="ECO:0000313" key="1">
    <source>
        <dbReference type="EMBL" id="KAF9643904.1"/>
    </source>
</evidence>
<comment type="caution">
    <text evidence="1">The sequence shown here is derived from an EMBL/GenBank/DDBJ whole genome shotgun (WGS) entry which is preliminary data.</text>
</comment>
<reference evidence="1" key="2">
    <citation type="journal article" date="2020" name="Nat. Commun.">
        <title>Large-scale genome sequencing of mycorrhizal fungi provides insights into the early evolution of symbiotic traits.</title>
        <authorList>
            <person name="Miyauchi S."/>
            <person name="Kiss E."/>
            <person name="Kuo A."/>
            <person name="Drula E."/>
            <person name="Kohler A."/>
            <person name="Sanchez-Garcia M."/>
            <person name="Morin E."/>
            <person name="Andreopoulos B."/>
            <person name="Barry K.W."/>
            <person name="Bonito G."/>
            <person name="Buee M."/>
            <person name="Carver A."/>
            <person name="Chen C."/>
            <person name="Cichocki N."/>
            <person name="Clum A."/>
            <person name="Culley D."/>
            <person name="Crous P.W."/>
            <person name="Fauchery L."/>
            <person name="Girlanda M."/>
            <person name="Hayes R.D."/>
            <person name="Keri Z."/>
            <person name="LaButti K."/>
            <person name="Lipzen A."/>
            <person name="Lombard V."/>
            <person name="Magnuson J."/>
            <person name="Maillard F."/>
            <person name="Murat C."/>
            <person name="Nolan M."/>
            <person name="Ohm R.A."/>
            <person name="Pangilinan J."/>
            <person name="Pereira M.F."/>
            <person name="Perotto S."/>
            <person name="Peter M."/>
            <person name="Pfister S."/>
            <person name="Riley R."/>
            <person name="Sitrit Y."/>
            <person name="Stielow J.B."/>
            <person name="Szollosi G."/>
            <person name="Zifcakova L."/>
            <person name="Stursova M."/>
            <person name="Spatafora J.W."/>
            <person name="Tedersoo L."/>
            <person name="Vaario L.M."/>
            <person name="Yamada A."/>
            <person name="Yan M."/>
            <person name="Wang P."/>
            <person name="Xu J."/>
            <person name="Bruns T."/>
            <person name="Baldrian P."/>
            <person name="Vilgalys R."/>
            <person name="Dunand C."/>
            <person name="Henrissat B."/>
            <person name="Grigoriev I.V."/>
            <person name="Hibbett D."/>
            <person name="Nagy L.G."/>
            <person name="Martin F.M."/>
        </authorList>
    </citation>
    <scope>NUCLEOTIDE SEQUENCE</scope>
    <source>
        <strain evidence="1">P2</strain>
    </source>
</reference>
<evidence type="ECO:0000313" key="2">
    <source>
        <dbReference type="Proteomes" id="UP000886501"/>
    </source>
</evidence>
<dbReference type="EMBL" id="MU118177">
    <property type="protein sequence ID" value="KAF9643904.1"/>
    <property type="molecule type" value="Genomic_DNA"/>
</dbReference>
<protein>
    <submittedName>
        <fullName evidence="1">Uncharacterized protein</fullName>
    </submittedName>
</protein>